<dbReference type="EMBL" id="JACHNL010000003">
    <property type="protein sequence ID" value="MBB4723463.1"/>
    <property type="molecule type" value="Genomic_DNA"/>
</dbReference>
<name>A0AAW3U2T5_XANEU</name>
<accession>A0AAW3U2T5</accession>
<organism evidence="1 3">
    <name type="scientific">Xanthomonas euvesicatoria</name>
    <dbReference type="NCBI Taxonomy" id="456327"/>
    <lineage>
        <taxon>Bacteria</taxon>
        <taxon>Pseudomonadati</taxon>
        <taxon>Pseudomonadota</taxon>
        <taxon>Gammaproteobacteria</taxon>
        <taxon>Lysobacterales</taxon>
        <taxon>Lysobacteraceae</taxon>
        <taxon>Xanthomonas</taxon>
    </lineage>
</organism>
<sequence>MRIQRHRWRVFSLLGSASNEDGKARRGGVVTDGGNVGIDAGDVAATGRSGHQGEASFECIV</sequence>
<dbReference type="EMBL" id="CP137539">
    <property type="protein sequence ID" value="WOP58747.1"/>
    <property type="molecule type" value="Genomic_DNA"/>
</dbReference>
<gene>
    <name evidence="1" type="ORF">FHY32_001800</name>
    <name evidence="2" type="ORF">R5577_07720</name>
</gene>
<reference evidence="1 3" key="1">
    <citation type="submission" date="2020-08" db="EMBL/GenBank/DDBJ databases">
        <title>Studying the diversity of plant-associated saprophytic bacteria and their role in host health and plant-pathogen interactions.</title>
        <authorList>
            <person name="Potnis N."/>
        </authorList>
    </citation>
    <scope>NUCLEOTIDE SEQUENCE [LARGE SCALE GENOMIC DNA]</scope>
    <source>
        <strain evidence="1 3">CFBP 7922</strain>
    </source>
</reference>
<evidence type="ECO:0000313" key="3">
    <source>
        <dbReference type="Proteomes" id="UP000576603"/>
    </source>
</evidence>
<dbReference type="GeneID" id="97509928"/>
<dbReference type="AlphaFoldDB" id="A0AAW3U2T5"/>
<reference evidence="2" key="2">
    <citation type="submission" date="2023-10" db="EMBL/GenBank/DDBJ databases">
        <title>Comparative Genomic Analysis of Tomato Bacterial Spot Xanthomonads Reveals A New Lineage of Xanthomonas euvesicatoria.</title>
        <authorList>
            <person name="Huang C.-J."/>
            <person name="Wu T.-L."/>
            <person name="Wu Y.-L."/>
            <person name="Wang R.-S."/>
            <person name="Lin Y.-C."/>
        </authorList>
    </citation>
    <scope>NUCLEOTIDE SEQUENCE</scope>
    <source>
        <strain evidence="2">T0319-01</strain>
    </source>
</reference>
<dbReference type="Proteomes" id="UP001304429">
    <property type="component" value="Chromosome"/>
</dbReference>
<proteinExistence type="predicted"/>
<dbReference type="RefSeq" id="WP_223866235.1">
    <property type="nucleotide sequence ID" value="NZ_CAVLHJ010000010.1"/>
</dbReference>
<evidence type="ECO:0000313" key="2">
    <source>
        <dbReference type="EMBL" id="WOP58747.1"/>
    </source>
</evidence>
<evidence type="ECO:0000313" key="1">
    <source>
        <dbReference type="EMBL" id="MBB4723463.1"/>
    </source>
</evidence>
<dbReference type="Proteomes" id="UP000576603">
    <property type="component" value="Unassembled WGS sequence"/>
</dbReference>
<protein>
    <submittedName>
        <fullName evidence="1">Uncharacterized protein</fullName>
    </submittedName>
</protein>